<dbReference type="Proteomes" id="UP001161405">
    <property type="component" value="Unassembled WGS sequence"/>
</dbReference>
<sequence>MSLVEAILRFDGTHVDELKHALSNELSRDDWREILSFFDSDDRMHQSASTWLVKNAAERGQAIYPEVLEKLILAAPQFTYWEPRLHLLQTVKYMPNDLLTTDKLSKLVAEYCADKKTLLRVWALDARCRTAKANGDGSSIQTLLQHAQDDKAASMRARARLLREEFAKVL</sequence>
<evidence type="ECO:0000313" key="1">
    <source>
        <dbReference type="EMBL" id="GLQ18950.1"/>
    </source>
</evidence>
<organism evidence="1 2">
    <name type="scientific">Maritalea porphyrae</name>
    <dbReference type="NCBI Taxonomy" id="880732"/>
    <lineage>
        <taxon>Bacteria</taxon>
        <taxon>Pseudomonadati</taxon>
        <taxon>Pseudomonadota</taxon>
        <taxon>Alphaproteobacteria</taxon>
        <taxon>Hyphomicrobiales</taxon>
        <taxon>Devosiaceae</taxon>
        <taxon>Maritalea</taxon>
    </lineage>
</organism>
<gene>
    <name evidence="1" type="ORF">GCM10007879_31990</name>
</gene>
<accession>A0ABQ5UX53</accession>
<reference evidence="1" key="1">
    <citation type="journal article" date="2014" name="Int. J. Syst. Evol. Microbiol.">
        <title>Complete genome of a new Firmicutes species belonging to the dominant human colonic microbiota ('Ruminococcus bicirculans') reveals two chromosomes and a selective capacity to utilize plant glucans.</title>
        <authorList>
            <consortium name="NISC Comparative Sequencing Program"/>
            <person name="Wegmann U."/>
            <person name="Louis P."/>
            <person name="Goesmann A."/>
            <person name="Henrissat B."/>
            <person name="Duncan S.H."/>
            <person name="Flint H.J."/>
        </authorList>
    </citation>
    <scope>NUCLEOTIDE SEQUENCE</scope>
    <source>
        <strain evidence="1">NBRC 107169</strain>
    </source>
</reference>
<evidence type="ECO:0000313" key="2">
    <source>
        <dbReference type="Proteomes" id="UP001161405"/>
    </source>
</evidence>
<reference evidence="1" key="2">
    <citation type="submission" date="2023-01" db="EMBL/GenBank/DDBJ databases">
        <title>Draft genome sequence of Maritalea porphyrae strain NBRC 107169.</title>
        <authorList>
            <person name="Sun Q."/>
            <person name="Mori K."/>
        </authorList>
    </citation>
    <scope>NUCLEOTIDE SEQUENCE</scope>
    <source>
        <strain evidence="1">NBRC 107169</strain>
    </source>
</reference>
<keyword evidence="2" id="KW-1185">Reference proteome</keyword>
<dbReference type="RefSeq" id="WP_284366083.1">
    <property type="nucleotide sequence ID" value="NZ_BSNI01000002.1"/>
</dbReference>
<comment type="caution">
    <text evidence="1">The sequence shown here is derived from an EMBL/GenBank/DDBJ whole genome shotgun (WGS) entry which is preliminary data.</text>
</comment>
<protein>
    <submittedName>
        <fullName evidence="1">Uncharacterized protein</fullName>
    </submittedName>
</protein>
<name>A0ABQ5UX53_9HYPH</name>
<proteinExistence type="predicted"/>
<dbReference type="EMBL" id="BSNI01000002">
    <property type="protein sequence ID" value="GLQ18950.1"/>
    <property type="molecule type" value="Genomic_DNA"/>
</dbReference>